<dbReference type="InterPro" id="IPR006196">
    <property type="entry name" value="RNA-binding_domain_S1_IF1"/>
</dbReference>
<dbReference type="PANTHER" id="PTHR21668">
    <property type="entry name" value="EIF-1A"/>
    <property type="match status" value="1"/>
</dbReference>
<dbReference type="SUPFAM" id="SSF50249">
    <property type="entry name" value="Nucleic acid-binding proteins"/>
    <property type="match status" value="1"/>
</dbReference>
<dbReference type="Gene3D" id="2.40.50.140">
    <property type="entry name" value="Nucleic acid-binding proteins"/>
    <property type="match status" value="1"/>
</dbReference>
<proteinExistence type="predicted"/>
<sequence>MVKDNTINYNMVKNAGGNKSKKMGRKFVSQAHVQRKLRLSEDEDEMYACVSKMLGNGMCYVLGIDNTQRMCIIRNKFRGRSKRHNLLNPGSWVLIGERSWETKKDGTNKYNTCDLLEVYTDSEVAQMKERVNEKWSVFKTIENMNQSKVDEGVLSADDTLGFEIKESVVDLTVVQEINDEMNKEPSVVIVDEDEIDIDDI</sequence>
<evidence type="ECO:0000313" key="2">
    <source>
        <dbReference type="EMBL" id="QHU02828.1"/>
    </source>
</evidence>
<accession>A0A6C0JGD6</accession>
<name>A0A6C0JGD6_9ZZZZ</name>
<dbReference type="PROSITE" id="PS50832">
    <property type="entry name" value="S1_IF1_TYPE"/>
    <property type="match status" value="1"/>
</dbReference>
<dbReference type="GO" id="GO:0003723">
    <property type="term" value="F:RNA binding"/>
    <property type="evidence" value="ECO:0007669"/>
    <property type="project" value="InterPro"/>
</dbReference>
<feature type="domain" description="S1-like" evidence="1">
    <location>
        <begin position="34"/>
        <end position="120"/>
    </location>
</feature>
<dbReference type="GO" id="GO:0003743">
    <property type="term" value="F:translation initiation factor activity"/>
    <property type="evidence" value="ECO:0007669"/>
    <property type="project" value="InterPro"/>
</dbReference>
<organism evidence="2">
    <name type="scientific">viral metagenome</name>
    <dbReference type="NCBI Taxonomy" id="1070528"/>
    <lineage>
        <taxon>unclassified sequences</taxon>
        <taxon>metagenomes</taxon>
        <taxon>organismal metagenomes</taxon>
    </lineage>
</organism>
<dbReference type="InterPro" id="IPR012340">
    <property type="entry name" value="NA-bd_OB-fold"/>
</dbReference>
<dbReference type="InterPro" id="IPR001253">
    <property type="entry name" value="TIF_eIF-1A"/>
</dbReference>
<dbReference type="AlphaFoldDB" id="A0A6C0JGD6"/>
<dbReference type="EMBL" id="MN740364">
    <property type="protein sequence ID" value="QHU02828.1"/>
    <property type="molecule type" value="Genomic_DNA"/>
</dbReference>
<reference evidence="2" key="1">
    <citation type="journal article" date="2020" name="Nature">
        <title>Giant virus diversity and host interactions through global metagenomics.</title>
        <authorList>
            <person name="Schulz F."/>
            <person name="Roux S."/>
            <person name="Paez-Espino D."/>
            <person name="Jungbluth S."/>
            <person name="Walsh D.A."/>
            <person name="Denef V.J."/>
            <person name="McMahon K.D."/>
            <person name="Konstantinidis K.T."/>
            <person name="Eloe-Fadrosh E.A."/>
            <person name="Kyrpides N.C."/>
            <person name="Woyke T."/>
        </authorList>
    </citation>
    <scope>NUCLEOTIDE SEQUENCE</scope>
    <source>
        <strain evidence="2">GVMAG-M-3300025880-76</strain>
    </source>
</reference>
<protein>
    <recommendedName>
        <fullName evidence="1">S1-like domain-containing protein</fullName>
    </recommendedName>
</protein>
<evidence type="ECO:0000259" key="1">
    <source>
        <dbReference type="PROSITE" id="PS50832"/>
    </source>
</evidence>